<keyword evidence="3" id="KW-1185">Reference proteome</keyword>
<gene>
    <name evidence="2" type="ORF">RsS93_31550</name>
</gene>
<organism evidence="2 3">
    <name type="scientific">Rhizobium dioscoreae</name>
    <dbReference type="NCBI Taxonomy" id="2653122"/>
    <lineage>
        <taxon>Bacteria</taxon>
        <taxon>Pseudomonadati</taxon>
        <taxon>Pseudomonadota</taxon>
        <taxon>Alphaproteobacteria</taxon>
        <taxon>Hyphomicrobiales</taxon>
        <taxon>Rhizobiaceae</taxon>
        <taxon>Rhizobium/Agrobacterium group</taxon>
        <taxon>Rhizobium</taxon>
    </lineage>
</organism>
<protein>
    <submittedName>
        <fullName evidence="2">Uncharacterized protein</fullName>
    </submittedName>
</protein>
<accession>A0ABQ0Z5C4</accession>
<evidence type="ECO:0000313" key="2">
    <source>
        <dbReference type="EMBL" id="GES50541.1"/>
    </source>
</evidence>
<proteinExistence type="predicted"/>
<reference evidence="2 3" key="1">
    <citation type="journal article" date="2020" name="Genome Biol. Evol.">
        <title>Rhizobium dioscoreae sp. nov., a plant growth-promoting bacterium isolated from yam (Dioscorea species).</title>
        <authorList>
            <person name="Ouyabe M."/>
            <person name="Tanaka N."/>
            <person name="Shiwa Y."/>
            <person name="Fujita N."/>
            <person name="Kikuno H."/>
            <person name="Babil P."/>
            <person name="Shiwachi H."/>
        </authorList>
    </citation>
    <scope>NUCLEOTIDE SEQUENCE [LARGE SCALE GENOMIC DNA]</scope>
    <source>
        <strain evidence="2 3">S-93</strain>
    </source>
</reference>
<dbReference type="Proteomes" id="UP000390335">
    <property type="component" value="Unassembled WGS sequence"/>
</dbReference>
<feature type="region of interest" description="Disordered" evidence="1">
    <location>
        <begin position="1"/>
        <end position="22"/>
    </location>
</feature>
<dbReference type="EMBL" id="BLAJ01000003">
    <property type="protein sequence ID" value="GES50541.1"/>
    <property type="molecule type" value="Genomic_DNA"/>
</dbReference>
<comment type="caution">
    <text evidence="2">The sequence shown here is derived from an EMBL/GenBank/DDBJ whole genome shotgun (WGS) entry which is preliminary data.</text>
</comment>
<evidence type="ECO:0000313" key="3">
    <source>
        <dbReference type="Proteomes" id="UP000390335"/>
    </source>
</evidence>
<evidence type="ECO:0000256" key="1">
    <source>
        <dbReference type="SAM" id="MobiDB-lite"/>
    </source>
</evidence>
<name>A0ABQ0Z5C4_9HYPH</name>
<dbReference type="RefSeq" id="WP_152093724.1">
    <property type="nucleotide sequence ID" value="NZ_BLAJ01000003.1"/>
</dbReference>
<sequence length="78" mass="8754">MQSALEARLTMPNDSPEIPDVHSGTSAWLLATDEQAAEYMHPKVANAAKLSWDIHAWTRLLVNLLLKNKEKDGANYHQ</sequence>